<reference evidence="1 2" key="1">
    <citation type="submission" date="2019-01" db="EMBL/GenBank/DDBJ databases">
        <title>Still something new to discover - new insights into E. coli phage diversity and taxonomy.</title>
        <authorList>
            <person name="Korf I.H.E."/>
            <person name="Adriaennsens E."/>
            <person name="Dreiseikelmann B."/>
            <person name="Kropinski A."/>
            <person name="Nimtz M."/>
            <person name="Meier-Kolthoff J.P."/>
            <person name="Rohde M."/>
            <person name="van Raaij M."/>
            <person name="Wittmann J."/>
        </authorList>
    </citation>
    <scope>NUCLEOTIDE SEQUENCE [LARGE SCALE GENOMIC DNA]</scope>
</reference>
<name>A0A482MXN5_9CAUD</name>
<organism evidence="1 2">
    <name type="scientific">Escherichia phage vB_EcoM_KAW1E185</name>
    <dbReference type="NCBI Taxonomy" id="2508180"/>
    <lineage>
        <taxon>Viruses</taxon>
        <taxon>Duplodnaviria</taxon>
        <taxon>Heunggongvirae</taxon>
        <taxon>Uroviricota</taxon>
        <taxon>Caudoviricetes</taxon>
        <taxon>Pantevenvirales</taxon>
        <taxon>Straboviridae</taxon>
        <taxon>Tevenvirinae</taxon>
        <taxon>Tequatrovirus</taxon>
        <taxon>Tequatrovirus kaw</taxon>
    </lineage>
</organism>
<dbReference type="Proteomes" id="UP000304094">
    <property type="component" value="Segment"/>
</dbReference>
<gene>
    <name evidence="1" type="ORF">KAW1E185_00001</name>
</gene>
<sequence>MIITTEKETILGNGSKSKAFSITASPKVFKILSSDLYTNKIRAVVRELITNMIDAHALNGNPEKFIIQVPGRLDPRFVCRDFGPGMSDFDIQGDDNSPGLYNSYFSSSKAESNDFIGGFGLGSKSPFSYTDTFSITSYHKGEIRGYVAYMDGDGPQIKPTFVKEMGPDDKTGIEIVVPVEEKDFRNFAYEVSYIMRPFKDLAIINGLDREIDYFPDFDDYYGVNPERYWPDRGGLYAIYGGIVYPIDGVIRDRNWLSIRNEVNYIKFPMGSLDIAPSREALSLDDRTRKNIIERVKELSEQAFNEDVKRFKESTSPRHTYRELMKMGYSARDYMISNSVKFTTKNLSYKKMQSMFEPDSKLCNAGVVYEVNLDPRLKRIKQSHETSAVASSYRLFGINTTKINIVIDDIKNRVNIVRGLARALDDSEFNNTLNIHHNERLLFINPEVESQIDLLPDIMAMFESDEVNIHYLSEIEALVKSYIPKVVKSAAPRPKAATAFKFEIKDGRWEKEELFTLTSEADEITGYVAYMHRSDIFSMDGTTSLCNPSTSILIRMANLIGINEFYVIRPLLQKKVKELGQCQCIFETLRDLYVDAFDDVDYDKYVGYSSSAQRYIDKIIKYPELDFMMKYFSTDEVSEEYTRLGNMVSSLRGVYFNGGKDTIGHDIWTVTNLFDELSRNASKNSDKMVAEFTKKFRIVSDFIGYRNSLSDDEVSQIAKTMKALAA</sequence>
<evidence type="ECO:0000313" key="2">
    <source>
        <dbReference type="Proteomes" id="UP000304094"/>
    </source>
</evidence>
<accession>A0A482MXN5</accession>
<dbReference type="SUPFAM" id="SSF55874">
    <property type="entry name" value="ATPase domain of HSP90 chaperone/DNA topoisomerase II/histidine kinase"/>
    <property type="match status" value="1"/>
</dbReference>
<protein>
    <submittedName>
        <fullName evidence="1">Putative rIIA-like protein</fullName>
    </submittedName>
</protein>
<dbReference type="EMBL" id="MK373781">
    <property type="protein sequence ID" value="QBQ78284.1"/>
    <property type="molecule type" value="Genomic_DNA"/>
</dbReference>
<evidence type="ECO:0000313" key="1">
    <source>
        <dbReference type="EMBL" id="QBQ78284.1"/>
    </source>
</evidence>
<keyword evidence="2" id="KW-1185">Reference proteome</keyword>
<proteinExistence type="predicted"/>
<dbReference type="InterPro" id="IPR036890">
    <property type="entry name" value="HATPase_C_sf"/>
</dbReference>
<dbReference type="Gene3D" id="3.30.565.10">
    <property type="entry name" value="Histidine kinase-like ATPase, C-terminal domain"/>
    <property type="match status" value="1"/>
</dbReference>